<proteinExistence type="predicted"/>
<feature type="compositionally biased region" description="Low complexity" evidence="1">
    <location>
        <begin position="32"/>
        <end position="53"/>
    </location>
</feature>
<gene>
    <name evidence="2" type="ORF">Tci_672201</name>
</gene>
<organism evidence="2">
    <name type="scientific">Tanacetum cinerariifolium</name>
    <name type="common">Dalmatian daisy</name>
    <name type="synonym">Chrysanthemum cinerariifolium</name>
    <dbReference type="NCBI Taxonomy" id="118510"/>
    <lineage>
        <taxon>Eukaryota</taxon>
        <taxon>Viridiplantae</taxon>
        <taxon>Streptophyta</taxon>
        <taxon>Embryophyta</taxon>
        <taxon>Tracheophyta</taxon>
        <taxon>Spermatophyta</taxon>
        <taxon>Magnoliopsida</taxon>
        <taxon>eudicotyledons</taxon>
        <taxon>Gunneridae</taxon>
        <taxon>Pentapetalae</taxon>
        <taxon>asterids</taxon>
        <taxon>campanulids</taxon>
        <taxon>Asterales</taxon>
        <taxon>Asteraceae</taxon>
        <taxon>Asteroideae</taxon>
        <taxon>Anthemideae</taxon>
        <taxon>Anthemidinae</taxon>
        <taxon>Tanacetum</taxon>
    </lineage>
</organism>
<feature type="compositionally biased region" description="Acidic residues" evidence="1">
    <location>
        <begin position="99"/>
        <end position="108"/>
    </location>
</feature>
<dbReference type="EMBL" id="BKCJ010531167">
    <property type="protein sequence ID" value="GFB00230.1"/>
    <property type="molecule type" value="Genomic_DNA"/>
</dbReference>
<feature type="region of interest" description="Disordered" evidence="1">
    <location>
        <begin position="269"/>
        <end position="289"/>
    </location>
</feature>
<protein>
    <submittedName>
        <fullName evidence="2">Uncharacterized protein</fullName>
    </submittedName>
</protein>
<evidence type="ECO:0000313" key="2">
    <source>
        <dbReference type="EMBL" id="GFB00230.1"/>
    </source>
</evidence>
<reference evidence="2" key="1">
    <citation type="journal article" date="2019" name="Sci. Rep.">
        <title>Draft genome of Tanacetum cinerariifolium, the natural source of mosquito coil.</title>
        <authorList>
            <person name="Yamashiro T."/>
            <person name="Shiraishi A."/>
            <person name="Satake H."/>
            <person name="Nakayama K."/>
        </authorList>
    </citation>
    <scope>NUCLEOTIDE SEQUENCE</scope>
</reference>
<feature type="region of interest" description="Disordered" evidence="1">
    <location>
        <begin position="309"/>
        <end position="353"/>
    </location>
</feature>
<evidence type="ECO:0000256" key="1">
    <source>
        <dbReference type="SAM" id="MobiDB-lite"/>
    </source>
</evidence>
<dbReference type="AlphaFoldDB" id="A0A699KM60"/>
<feature type="compositionally biased region" description="Gly residues" evidence="1">
    <location>
        <begin position="341"/>
        <end position="353"/>
    </location>
</feature>
<comment type="caution">
    <text evidence="2">The sequence shown here is derived from an EMBL/GenBank/DDBJ whole genome shotgun (WGS) entry which is preliminary data.</text>
</comment>
<feature type="region of interest" description="Disordered" evidence="1">
    <location>
        <begin position="32"/>
        <end position="145"/>
    </location>
</feature>
<accession>A0A699KM60</accession>
<sequence>MATLVISISSDSSKDSMGTPAARVILFGTIPTTIPDTTPVIAPPTTETPTVTPTIPPSPDYTPASPDYSPASEAESDPSEDAASGHIPPLPAISPFLSSDDDTTDSDTLDTPPSPTHDTTFTEITASTQRSPVIPRPSRKRRRSLMTSVPALPLVSEALSPVHADLIPPPKIVRDIGYLADVEVDPRETRVERVAHPAMPEDIPELYCIQTIEGVHREQGHRIVGVESAVTALIERVAELESDNQRLRGIASVESQRVDRLRRGMSRMQKEMRQMKMPNTRSRASMTHEEVEELVSRRVAEEIEAREVARNLETLNENEEEQEGENEGNENEGNEGNKNGDNGGNENGVNGGDGNHGINYGGFVPMAQECTFQDFLKCKPHTFSWFEKMETVFNISNCPPK</sequence>
<feature type="compositionally biased region" description="Acidic residues" evidence="1">
    <location>
        <begin position="316"/>
        <end position="333"/>
    </location>
</feature>
<name>A0A699KM60_TANCI</name>